<dbReference type="SMART" id="SM00857">
    <property type="entry name" value="Resolvase"/>
    <property type="match status" value="1"/>
</dbReference>
<evidence type="ECO:0000259" key="1">
    <source>
        <dbReference type="PROSITE" id="PS51736"/>
    </source>
</evidence>
<gene>
    <name evidence="2" type="ORF">SAMN05444001_1261</name>
</gene>
<evidence type="ECO:0000313" key="2">
    <source>
        <dbReference type="EMBL" id="SEG27207.1"/>
    </source>
</evidence>
<sequence>MIVAHIRTYTSNKLSSEIQQETIEKFAKLHKLTIDKWYKDSGSNARNNKKIENVIKGLDEGDTLIIADISRLSRKLVEIMHLLMICIERKVILYSVSEGYTFKNNINSKTLAFTFGLVSEIERKLISVRTKEALALTRSKGVKLGRPKGSLQMERLLPYKEHIRKEIKDENITYAELAEYYKVSLSSFKRFVKEYVNTEE</sequence>
<dbReference type="RefSeq" id="WP_103984417.1">
    <property type="nucleotide sequence ID" value="NZ_FNVS01000026.1"/>
</dbReference>
<accession>A0A8G2F5J6</accession>
<dbReference type="Pfam" id="PF00239">
    <property type="entry name" value="Resolvase"/>
    <property type="match status" value="1"/>
</dbReference>
<dbReference type="InterPro" id="IPR050639">
    <property type="entry name" value="SSR_resolvase"/>
</dbReference>
<dbReference type="SUPFAM" id="SSF53041">
    <property type="entry name" value="Resolvase-like"/>
    <property type="match status" value="1"/>
</dbReference>
<dbReference type="GO" id="GO:0003677">
    <property type="term" value="F:DNA binding"/>
    <property type="evidence" value="ECO:0007669"/>
    <property type="project" value="InterPro"/>
</dbReference>
<name>A0A8G2F5J6_9BACT</name>
<keyword evidence="3" id="KW-1185">Reference proteome</keyword>
<dbReference type="InterPro" id="IPR006119">
    <property type="entry name" value="Resolv_N"/>
</dbReference>
<dbReference type="GO" id="GO:0000150">
    <property type="term" value="F:DNA strand exchange activity"/>
    <property type="evidence" value="ECO:0007669"/>
    <property type="project" value="InterPro"/>
</dbReference>
<dbReference type="InterPro" id="IPR036162">
    <property type="entry name" value="Resolvase-like_N_sf"/>
</dbReference>
<comment type="caution">
    <text evidence="2">The sequence shown here is derived from an EMBL/GenBank/DDBJ whole genome shotgun (WGS) entry which is preliminary data.</text>
</comment>
<evidence type="ECO:0000313" key="3">
    <source>
        <dbReference type="Proteomes" id="UP000236725"/>
    </source>
</evidence>
<dbReference type="PANTHER" id="PTHR30461:SF19">
    <property type="entry name" value="SITE-SPECIFIC RECOMBINASE RESOLVASE FAMILY"/>
    <property type="match status" value="1"/>
</dbReference>
<dbReference type="EMBL" id="FNVS01000026">
    <property type="protein sequence ID" value="SEG27207.1"/>
    <property type="molecule type" value="Genomic_DNA"/>
</dbReference>
<feature type="domain" description="Resolvase/invertase-type recombinase catalytic" evidence="1">
    <location>
        <begin position="1"/>
        <end position="141"/>
    </location>
</feature>
<dbReference type="Gene3D" id="3.40.50.1390">
    <property type="entry name" value="Resolvase, N-terminal catalytic domain"/>
    <property type="match status" value="1"/>
</dbReference>
<dbReference type="PANTHER" id="PTHR30461">
    <property type="entry name" value="DNA-INVERTASE FROM LAMBDOID PROPHAGE"/>
    <property type="match status" value="1"/>
</dbReference>
<organism evidence="2 3">
    <name type="scientific">Parabacteroides chinchillae</name>
    <dbReference type="NCBI Taxonomy" id="871327"/>
    <lineage>
        <taxon>Bacteria</taxon>
        <taxon>Pseudomonadati</taxon>
        <taxon>Bacteroidota</taxon>
        <taxon>Bacteroidia</taxon>
        <taxon>Bacteroidales</taxon>
        <taxon>Tannerellaceae</taxon>
        <taxon>Parabacteroides</taxon>
    </lineage>
</organism>
<dbReference type="PROSITE" id="PS51736">
    <property type="entry name" value="RECOMBINASES_3"/>
    <property type="match status" value="1"/>
</dbReference>
<dbReference type="CDD" id="cd03768">
    <property type="entry name" value="SR_ResInv"/>
    <property type="match status" value="1"/>
</dbReference>
<dbReference type="Proteomes" id="UP000236725">
    <property type="component" value="Unassembled WGS sequence"/>
</dbReference>
<dbReference type="AlphaFoldDB" id="A0A8G2F5J6"/>
<proteinExistence type="predicted"/>
<reference evidence="2 3" key="1">
    <citation type="submission" date="2016-10" db="EMBL/GenBank/DDBJ databases">
        <authorList>
            <person name="Varghese N."/>
            <person name="Submissions S."/>
        </authorList>
    </citation>
    <scope>NUCLEOTIDE SEQUENCE [LARGE SCALE GENOMIC DNA]</scope>
    <source>
        <strain evidence="2 3">DSM 29073</strain>
    </source>
</reference>
<protein>
    <submittedName>
        <fullName evidence="2">Site-specific DNA recombinase</fullName>
    </submittedName>
</protein>